<name>A0A1G2LNH5_9BACT</name>
<gene>
    <name evidence="2" type="ORF">A3G49_02235</name>
</gene>
<dbReference type="AlphaFoldDB" id="A0A1G2LNH5"/>
<comment type="caution">
    <text evidence="2">The sequence shown here is derived from an EMBL/GenBank/DDBJ whole genome shotgun (WGS) entry which is preliminary data.</text>
</comment>
<proteinExistence type="predicted"/>
<evidence type="ECO:0000313" key="3">
    <source>
        <dbReference type="Proteomes" id="UP000177171"/>
    </source>
</evidence>
<feature type="region of interest" description="Disordered" evidence="1">
    <location>
        <begin position="1"/>
        <end position="25"/>
    </location>
</feature>
<accession>A0A1G2LNH5</accession>
<organism evidence="2 3">
    <name type="scientific">Candidatus Sungbacteria bacterium RIFCSPLOWO2_12_FULL_41_11</name>
    <dbReference type="NCBI Taxonomy" id="1802286"/>
    <lineage>
        <taxon>Bacteria</taxon>
        <taxon>Candidatus Sungiibacteriota</taxon>
    </lineage>
</organism>
<evidence type="ECO:0000256" key="1">
    <source>
        <dbReference type="SAM" id="MobiDB-lite"/>
    </source>
</evidence>
<sequence>MSEKEFGYRDGGLPGPEEISDEVRRTKEKKGAYRKDFLAVENIPNWFTDIGEEREDEKSPEETGWKELVDDFKTLSVAVQQELLQDMQSKMKRNFFKTKKEMLVLFRYLVDRNLEVIRRGERIKRQKK</sequence>
<dbReference type="Proteomes" id="UP000177171">
    <property type="component" value="Unassembled WGS sequence"/>
</dbReference>
<dbReference type="EMBL" id="MHQY01000033">
    <property type="protein sequence ID" value="OHA13160.1"/>
    <property type="molecule type" value="Genomic_DNA"/>
</dbReference>
<protein>
    <submittedName>
        <fullName evidence="2">Uncharacterized protein</fullName>
    </submittedName>
</protein>
<reference evidence="2 3" key="1">
    <citation type="journal article" date="2016" name="Nat. Commun.">
        <title>Thousands of microbial genomes shed light on interconnected biogeochemical processes in an aquifer system.</title>
        <authorList>
            <person name="Anantharaman K."/>
            <person name="Brown C.T."/>
            <person name="Hug L.A."/>
            <person name="Sharon I."/>
            <person name="Castelle C.J."/>
            <person name="Probst A.J."/>
            <person name="Thomas B.C."/>
            <person name="Singh A."/>
            <person name="Wilkins M.J."/>
            <person name="Karaoz U."/>
            <person name="Brodie E.L."/>
            <person name="Williams K.H."/>
            <person name="Hubbard S.S."/>
            <person name="Banfield J.F."/>
        </authorList>
    </citation>
    <scope>NUCLEOTIDE SEQUENCE [LARGE SCALE GENOMIC DNA]</scope>
</reference>
<evidence type="ECO:0000313" key="2">
    <source>
        <dbReference type="EMBL" id="OHA13160.1"/>
    </source>
</evidence>